<keyword evidence="2" id="KW-1003">Cell membrane</keyword>
<evidence type="ECO:0000256" key="5">
    <source>
        <dbReference type="ARBA" id="ARBA00023136"/>
    </source>
</evidence>
<evidence type="ECO:0000313" key="10">
    <source>
        <dbReference type="Proteomes" id="UP001300692"/>
    </source>
</evidence>
<dbReference type="PANTHER" id="PTHR30619">
    <property type="entry name" value="DNA INTERNALIZATION/COMPETENCE PROTEIN COMEC/REC2"/>
    <property type="match status" value="1"/>
</dbReference>
<feature type="transmembrane region" description="Helical" evidence="6">
    <location>
        <begin position="361"/>
        <end position="380"/>
    </location>
</feature>
<evidence type="ECO:0000256" key="6">
    <source>
        <dbReference type="SAM" id="Phobius"/>
    </source>
</evidence>
<feature type="transmembrane region" description="Helical" evidence="6">
    <location>
        <begin position="418"/>
        <end position="443"/>
    </location>
</feature>
<reference evidence="9 10" key="1">
    <citation type="submission" date="2022-10" db="EMBL/GenBank/DDBJ databases">
        <title>Comparative genomics and taxonomic characterization of three novel marine species of genus Reichenbachiella exhibiting antioxidant and polysaccharide degradation activities.</title>
        <authorList>
            <person name="Muhammad N."/>
            <person name="Lee Y.-J."/>
            <person name="Ko J."/>
            <person name="Kim S.-G."/>
        </authorList>
    </citation>
    <scope>NUCLEOTIDE SEQUENCE [LARGE SCALE GENOMIC DNA]</scope>
    <source>
        <strain evidence="9 10">ABR2-5</strain>
    </source>
</reference>
<dbReference type="Pfam" id="PF03772">
    <property type="entry name" value="Competence"/>
    <property type="match status" value="1"/>
</dbReference>
<feature type="domain" description="ComEC/Rec2-related protein" evidence="7">
    <location>
        <begin position="236"/>
        <end position="503"/>
    </location>
</feature>
<accession>A0ABT3CT04</accession>
<dbReference type="InterPro" id="IPR004477">
    <property type="entry name" value="ComEC_N"/>
</dbReference>
<keyword evidence="10" id="KW-1185">Reference proteome</keyword>
<evidence type="ECO:0000256" key="2">
    <source>
        <dbReference type="ARBA" id="ARBA00022475"/>
    </source>
</evidence>
<dbReference type="PANTHER" id="PTHR30619:SF1">
    <property type="entry name" value="RECOMBINATION PROTEIN 2"/>
    <property type="match status" value="1"/>
</dbReference>
<feature type="transmembrane region" description="Helical" evidence="6">
    <location>
        <begin position="34"/>
        <end position="52"/>
    </location>
</feature>
<evidence type="ECO:0000259" key="8">
    <source>
        <dbReference type="Pfam" id="PF13567"/>
    </source>
</evidence>
<evidence type="ECO:0000256" key="1">
    <source>
        <dbReference type="ARBA" id="ARBA00004651"/>
    </source>
</evidence>
<keyword evidence="4 6" id="KW-1133">Transmembrane helix</keyword>
<evidence type="ECO:0000259" key="7">
    <source>
        <dbReference type="Pfam" id="PF03772"/>
    </source>
</evidence>
<comment type="subcellular location">
    <subcellularLocation>
        <location evidence="1">Cell membrane</location>
        <topology evidence="1">Multi-pass membrane protein</topology>
    </subcellularLocation>
</comment>
<dbReference type="InterPro" id="IPR052159">
    <property type="entry name" value="Competence_DNA_uptake"/>
</dbReference>
<dbReference type="InterPro" id="IPR025405">
    <property type="entry name" value="DUF4131"/>
</dbReference>
<feature type="transmembrane region" description="Helical" evidence="6">
    <location>
        <begin position="392"/>
        <end position="412"/>
    </location>
</feature>
<feature type="transmembrane region" description="Helical" evidence="6">
    <location>
        <begin position="286"/>
        <end position="306"/>
    </location>
</feature>
<keyword evidence="5 6" id="KW-0472">Membrane</keyword>
<feature type="domain" description="DUF4131" evidence="8">
    <location>
        <begin position="33"/>
        <end position="193"/>
    </location>
</feature>
<feature type="transmembrane region" description="Helical" evidence="6">
    <location>
        <begin position="59"/>
        <end position="79"/>
    </location>
</feature>
<dbReference type="RefSeq" id="WP_264137538.1">
    <property type="nucleotide sequence ID" value="NZ_JAOYOD010000001.1"/>
</dbReference>
<name>A0ABT3CT04_9BACT</name>
<feature type="transmembrane region" description="Helical" evidence="6">
    <location>
        <begin position="9"/>
        <end position="28"/>
    </location>
</feature>
<gene>
    <name evidence="9" type="ORF">N7U62_08585</name>
</gene>
<comment type="caution">
    <text evidence="9">The sequence shown here is derived from an EMBL/GenBank/DDBJ whole genome shotgun (WGS) entry which is preliminary data.</text>
</comment>
<dbReference type="NCBIfam" id="TIGR00360">
    <property type="entry name" value="ComEC_N-term"/>
    <property type="match status" value="1"/>
</dbReference>
<dbReference type="EMBL" id="JAOYOD010000001">
    <property type="protein sequence ID" value="MCV9386716.1"/>
    <property type="molecule type" value="Genomic_DNA"/>
</dbReference>
<feature type="transmembrane region" description="Helical" evidence="6">
    <location>
        <begin position="480"/>
        <end position="502"/>
    </location>
</feature>
<feature type="transmembrane region" description="Helical" evidence="6">
    <location>
        <begin position="256"/>
        <end position="279"/>
    </location>
</feature>
<proteinExistence type="predicted"/>
<evidence type="ECO:0000256" key="3">
    <source>
        <dbReference type="ARBA" id="ARBA00022692"/>
    </source>
</evidence>
<protein>
    <submittedName>
        <fullName evidence="9">Competence protein ComEC family protein</fullName>
    </submittedName>
</protein>
<evidence type="ECO:0000313" key="9">
    <source>
        <dbReference type="EMBL" id="MCV9386716.1"/>
    </source>
</evidence>
<sequence>MLPWSRFPFLRITACLILGILINAHFAIVPTGWTIALLTIVFLTLFSIYPFIRNKASLTIGAIALLLIVLIGAIRFSVYNQNDTVAAEKHFRKTEKYSAVVKSYPQNKTKYYIYQIETIHALQDTSLTAIHQKIQLYIEKGEHTTPPLQYGDLIEVTGKPFRINGPSNPHEFDYAHYMSLQKIYFQQFCQSQEIEIMNSQCANPLLTATYRIRTYFEALIEKAVPRQEEQGIALALLLGIKDRLDPETKASYASVGAMHVLAVSGLHVGVIYYLLALFFKPIKTAVVREVVLPILSIVILWLYALLTGFSPSILRAVTMFSIIILAKALNRQSSIYNSIALSAFILLFINPNQLFAVGFQLSYLAVIGIVYIFDIIYPLWSPNSWLGDKIWTITSVSIAAQIATAPISIYYFHQFPSYFLVSNLFVIPAAFVIMGEGIFLLLADSIYATPWPGLLLSYTIRLVNWLIECVQMIPGSLLDWLYLSEAQTLLLYLSIVLFFAFLEFKKLKWFVAVFLCLITFSSLDIRNLYLQNKKHELVFYHTRDNQAIDHIQGLKAQLYTLDSIQDRSLMEYQLHPNRLASHLPPLQNPITIKNQDSLSNMGLHPMVIQKKRLLFISEESKDLQFNDRLKCDYLVIQNNAVKKLERLRSKYEYDSMVFSQSNSFYQILDWENQAKTLQLPFVSMKESYFTLKIE</sequence>
<keyword evidence="3 6" id="KW-0812">Transmembrane</keyword>
<dbReference type="Pfam" id="PF13567">
    <property type="entry name" value="DUF4131"/>
    <property type="match status" value="1"/>
</dbReference>
<dbReference type="Proteomes" id="UP001300692">
    <property type="component" value="Unassembled WGS sequence"/>
</dbReference>
<feature type="transmembrane region" description="Helical" evidence="6">
    <location>
        <begin position="509"/>
        <end position="529"/>
    </location>
</feature>
<organism evidence="9 10">
    <name type="scientific">Reichenbachiella ulvae</name>
    <dbReference type="NCBI Taxonomy" id="2980104"/>
    <lineage>
        <taxon>Bacteria</taxon>
        <taxon>Pseudomonadati</taxon>
        <taxon>Bacteroidota</taxon>
        <taxon>Cytophagia</taxon>
        <taxon>Cytophagales</taxon>
        <taxon>Reichenbachiellaceae</taxon>
        <taxon>Reichenbachiella</taxon>
    </lineage>
</organism>
<feature type="transmembrane region" description="Helical" evidence="6">
    <location>
        <begin position="336"/>
        <end position="355"/>
    </location>
</feature>
<evidence type="ECO:0000256" key="4">
    <source>
        <dbReference type="ARBA" id="ARBA00022989"/>
    </source>
</evidence>